<proteinExistence type="predicted"/>
<name>A0A6C0IJ60_9ZZZZ</name>
<dbReference type="AlphaFoldDB" id="A0A6C0IJ60"/>
<protein>
    <submittedName>
        <fullName evidence="2">Uncharacterized protein</fullName>
    </submittedName>
</protein>
<evidence type="ECO:0000313" key="2">
    <source>
        <dbReference type="EMBL" id="QHT91927.1"/>
    </source>
</evidence>
<feature type="region of interest" description="Disordered" evidence="1">
    <location>
        <begin position="170"/>
        <end position="204"/>
    </location>
</feature>
<organism evidence="2">
    <name type="scientific">viral metagenome</name>
    <dbReference type="NCBI Taxonomy" id="1070528"/>
    <lineage>
        <taxon>unclassified sequences</taxon>
        <taxon>metagenomes</taxon>
        <taxon>organismal metagenomes</taxon>
    </lineage>
</organism>
<evidence type="ECO:0000256" key="1">
    <source>
        <dbReference type="SAM" id="MobiDB-lite"/>
    </source>
</evidence>
<sequence length="204" mass="23632">MSNITCTYCGQQKSESEYDKHNIQTGHFQCKACVKKELESDSDEENDETYSFASSSSSSSSPKTLSQSPKTLSQILAKSKQSVKKVEEQKTNDLLLEEAKEAYIKLLENRDKINKDKINYKTREREVPNYFEFNKKAEEQFKKKQEEVAKEPKKQTNYIEPIFELDIGGKKTKKTKTKKTKTKKTKTKKTKTKKTKTKKTKTKT</sequence>
<feature type="region of interest" description="Disordered" evidence="1">
    <location>
        <begin position="39"/>
        <end position="72"/>
    </location>
</feature>
<feature type="compositionally biased region" description="Low complexity" evidence="1">
    <location>
        <begin position="49"/>
        <end position="68"/>
    </location>
</feature>
<dbReference type="EMBL" id="MN740172">
    <property type="protein sequence ID" value="QHT91927.1"/>
    <property type="molecule type" value="Genomic_DNA"/>
</dbReference>
<reference evidence="2" key="1">
    <citation type="journal article" date="2020" name="Nature">
        <title>Giant virus diversity and host interactions through global metagenomics.</title>
        <authorList>
            <person name="Schulz F."/>
            <person name="Roux S."/>
            <person name="Paez-Espino D."/>
            <person name="Jungbluth S."/>
            <person name="Walsh D.A."/>
            <person name="Denef V.J."/>
            <person name="McMahon K.D."/>
            <person name="Konstantinidis K.T."/>
            <person name="Eloe-Fadrosh E.A."/>
            <person name="Kyrpides N.C."/>
            <person name="Woyke T."/>
        </authorList>
    </citation>
    <scope>NUCLEOTIDE SEQUENCE</scope>
    <source>
        <strain evidence="2">GVMAG-M-3300023184-86</strain>
    </source>
</reference>
<accession>A0A6C0IJ60</accession>